<keyword evidence="3" id="KW-1185">Reference proteome</keyword>
<evidence type="ECO:0000313" key="3">
    <source>
        <dbReference type="Proteomes" id="UP000442714"/>
    </source>
</evidence>
<proteinExistence type="predicted"/>
<name>A0A844ZRM5_9SPHN</name>
<dbReference type="RefSeq" id="WP_160603953.1">
    <property type="nucleotide sequence ID" value="NZ_WTYX01000001.1"/>
</dbReference>
<keyword evidence="1" id="KW-0812">Transmembrane</keyword>
<feature type="transmembrane region" description="Helical" evidence="1">
    <location>
        <begin position="97"/>
        <end position="115"/>
    </location>
</feature>
<evidence type="ECO:0000256" key="1">
    <source>
        <dbReference type="SAM" id="Phobius"/>
    </source>
</evidence>
<keyword evidence="1" id="KW-0472">Membrane</keyword>
<gene>
    <name evidence="2" type="ORF">GRI41_06690</name>
</gene>
<evidence type="ECO:0000313" key="2">
    <source>
        <dbReference type="EMBL" id="MXO90503.1"/>
    </source>
</evidence>
<feature type="transmembrane region" description="Helical" evidence="1">
    <location>
        <begin position="7"/>
        <end position="30"/>
    </location>
</feature>
<sequence length="176" mass="18563">MVQRKTFLMWWIGGLIAFAIVIAMSLPLGITEVPGGIADHQAAGDAATVNAIHAAWTEAGVMEQARYSMIGDLVFIGIYGIGATLGGLYYRAAGTGFLRHLGTVIAIAGAVFLLTDYGETIAQFIQASANAGSDELAGFAATVRPPKMIAFMVSFLGVLLALALEWKQRRGLQSEA</sequence>
<accession>A0A844ZRM5</accession>
<dbReference type="Proteomes" id="UP000442714">
    <property type="component" value="Unassembled WGS sequence"/>
</dbReference>
<dbReference type="EMBL" id="WTYX01000001">
    <property type="protein sequence ID" value="MXO90503.1"/>
    <property type="molecule type" value="Genomic_DNA"/>
</dbReference>
<feature type="transmembrane region" description="Helical" evidence="1">
    <location>
        <begin position="69"/>
        <end position="90"/>
    </location>
</feature>
<dbReference type="OrthoDB" id="7427621at2"/>
<comment type="caution">
    <text evidence="2">The sequence shown here is derived from an EMBL/GenBank/DDBJ whole genome shotgun (WGS) entry which is preliminary data.</text>
</comment>
<organism evidence="2 3">
    <name type="scientific">Pontixanthobacter aquaemixtae</name>
    <dbReference type="NCBI Taxonomy" id="1958940"/>
    <lineage>
        <taxon>Bacteria</taxon>
        <taxon>Pseudomonadati</taxon>
        <taxon>Pseudomonadota</taxon>
        <taxon>Alphaproteobacteria</taxon>
        <taxon>Sphingomonadales</taxon>
        <taxon>Erythrobacteraceae</taxon>
        <taxon>Pontixanthobacter</taxon>
    </lineage>
</organism>
<keyword evidence="1" id="KW-1133">Transmembrane helix</keyword>
<dbReference type="AlphaFoldDB" id="A0A844ZRM5"/>
<protein>
    <submittedName>
        <fullName evidence="2">Uncharacterized protein</fullName>
    </submittedName>
</protein>
<feature type="transmembrane region" description="Helical" evidence="1">
    <location>
        <begin position="148"/>
        <end position="166"/>
    </location>
</feature>
<reference evidence="2 3" key="1">
    <citation type="submission" date="2019-12" db="EMBL/GenBank/DDBJ databases">
        <title>Genomic-based taxomic classification of the family Erythrobacteraceae.</title>
        <authorList>
            <person name="Xu L."/>
        </authorList>
    </citation>
    <scope>NUCLEOTIDE SEQUENCE [LARGE SCALE GENOMIC DNA]</scope>
    <source>
        <strain evidence="2 3">KCTC 52763</strain>
    </source>
</reference>